<dbReference type="InterPro" id="IPR036390">
    <property type="entry name" value="WH_DNA-bd_sf"/>
</dbReference>
<proteinExistence type="predicted"/>
<gene>
    <name evidence="1" type="ORF">LT40_15270</name>
</gene>
<evidence type="ECO:0000313" key="2">
    <source>
        <dbReference type="Proteomes" id="UP000029499"/>
    </source>
</evidence>
<dbReference type="OrthoDB" id="8455529at2"/>
<sequence length="186" mass="20672">MNENIRIIDLRDFTDGSNPYGTARGRKAHAQLIDFIDSKMKSKTIGISLKRIEGADISFLRECLIYTFKRYAKQIAFFVRDIADEDIIDNLNGAALSGDYIVTCWTSNKCFFVGPKPSESSRALLDAVTQKRSATTVQIAQALDMSVQNASTRLKRLSEDGFLVRAEMTAESGGKEFVYHVIGNSA</sequence>
<dbReference type="RefSeq" id="WP_043191686.1">
    <property type="nucleotide sequence ID" value="NZ_CP009533.1"/>
</dbReference>
<reference evidence="1 2" key="1">
    <citation type="journal article" date="2015" name="J. Biotechnol.">
        <title>Complete genome sequence of Pseudomonas rhizosphaerae IH5T (=DSM 16299T), a phosphate-solubilizing rhizobacterium for bacterial biofertilizer.</title>
        <authorList>
            <person name="Kwak Y."/>
            <person name="Jung B.K."/>
            <person name="Shin J.H."/>
        </authorList>
    </citation>
    <scope>NUCLEOTIDE SEQUENCE [LARGE SCALE GENOMIC DNA]</scope>
    <source>
        <strain evidence="1">DSM 16299</strain>
    </source>
</reference>
<protein>
    <submittedName>
        <fullName evidence="1">Uncharacterized protein</fullName>
    </submittedName>
</protein>
<dbReference type="eggNOG" id="COG0640">
    <property type="taxonomic scope" value="Bacteria"/>
</dbReference>
<dbReference type="Proteomes" id="UP000029499">
    <property type="component" value="Chromosome"/>
</dbReference>
<dbReference type="Pfam" id="PF13412">
    <property type="entry name" value="HTH_24"/>
    <property type="match status" value="1"/>
</dbReference>
<dbReference type="HOGENOM" id="CLU_124962_0_0_6"/>
<dbReference type="AlphaFoldDB" id="A0A089ZR31"/>
<keyword evidence="2" id="KW-1185">Reference proteome</keyword>
<dbReference type="Gene3D" id="1.10.10.10">
    <property type="entry name" value="Winged helix-like DNA-binding domain superfamily/Winged helix DNA-binding domain"/>
    <property type="match status" value="1"/>
</dbReference>
<accession>A0A089ZR31</accession>
<organism evidence="1 2">
    <name type="scientific">Pseudomonas rhizosphaerae</name>
    <dbReference type="NCBI Taxonomy" id="216142"/>
    <lineage>
        <taxon>Bacteria</taxon>
        <taxon>Pseudomonadati</taxon>
        <taxon>Pseudomonadota</taxon>
        <taxon>Gammaproteobacteria</taxon>
        <taxon>Pseudomonadales</taxon>
        <taxon>Pseudomonadaceae</taxon>
        <taxon>Pseudomonas</taxon>
    </lineage>
</organism>
<dbReference type="SUPFAM" id="SSF46785">
    <property type="entry name" value="Winged helix' DNA-binding domain"/>
    <property type="match status" value="1"/>
</dbReference>
<dbReference type="EMBL" id="CP009533">
    <property type="protein sequence ID" value="AIS18671.1"/>
    <property type="molecule type" value="Genomic_DNA"/>
</dbReference>
<dbReference type="STRING" id="216142.LT40_15270"/>
<dbReference type="InterPro" id="IPR036388">
    <property type="entry name" value="WH-like_DNA-bd_sf"/>
</dbReference>
<dbReference type="KEGG" id="prh:LT40_15270"/>
<name>A0A089ZR31_9PSED</name>
<evidence type="ECO:0000313" key="1">
    <source>
        <dbReference type="EMBL" id="AIS18671.1"/>
    </source>
</evidence>